<comment type="catalytic activity">
    <reaction evidence="9">
        <text>a 5-methoxy-2-methyl-3-(all-trans-polyprenyl)benzene-1,4-diol + AH2 + O2 = a 3-demethylubiquinol + A + H2O</text>
        <dbReference type="Rhea" id="RHEA:50908"/>
        <dbReference type="Rhea" id="RHEA-COMP:10859"/>
        <dbReference type="Rhea" id="RHEA-COMP:10914"/>
        <dbReference type="ChEBI" id="CHEBI:13193"/>
        <dbReference type="ChEBI" id="CHEBI:15377"/>
        <dbReference type="ChEBI" id="CHEBI:15379"/>
        <dbReference type="ChEBI" id="CHEBI:17499"/>
        <dbReference type="ChEBI" id="CHEBI:84167"/>
        <dbReference type="ChEBI" id="CHEBI:84422"/>
        <dbReference type="EC" id="1.14.99.60"/>
    </reaction>
</comment>
<evidence type="ECO:0000256" key="9">
    <source>
        <dbReference type="HAMAP-Rule" id="MF_01658"/>
    </source>
</evidence>
<accession>A0ABV7H5A5</accession>
<keyword evidence="2 9" id="KW-1003">Cell membrane</keyword>
<feature type="binding site" evidence="9">
    <location>
        <position position="91"/>
    </location>
    <ligand>
        <name>Fe cation</name>
        <dbReference type="ChEBI" id="CHEBI:24875"/>
        <label>1</label>
    </ligand>
</feature>
<feature type="binding site" evidence="9">
    <location>
        <position position="88"/>
    </location>
    <ligand>
        <name>Fe cation</name>
        <dbReference type="ChEBI" id="CHEBI:24875"/>
        <label>1</label>
    </ligand>
</feature>
<dbReference type="InterPro" id="IPR011566">
    <property type="entry name" value="Ubq_synth_Coq7"/>
</dbReference>
<name>A0ABV7H5A5_9BURK</name>
<dbReference type="EC" id="1.14.99.60" evidence="9"/>
<dbReference type="InterPro" id="IPR047809">
    <property type="entry name" value="COQ7_proteobact"/>
</dbReference>
<dbReference type="InterPro" id="IPR009078">
    <property type="entry name" value="Ferritin-like_SF"/>
</dbReference>
<comment type="subcellular location">
    <subcellularLocation>
        <location evidence="9">Cell membrane</location>
        <topology evidence="9">Peripheral membrane protein</topology>
    </subcellularLocation>
</comment>
<keyword evidence="8 9" id="KW-0472">Membrane</keyword>
<evidence type="ECO:0000313" key="10">
    <source>
        <dbReference type="EMBL" id="MFC3147833.1"/>
    </source>
</evidence>
<dbReference type="NCBIfam" id="NF033656">
    <property type="entry name" value="DMQ_monoox_COQ7"/>
    <property type="match status" value="1"/>
</dbReference>
<gene>
    <name evidence="9 10" type="primary">coq7</name>
    <name evidence="10" type="ORF">ACFOEN_09285</name>
</gene>
<evidence type="ECO:0000313" key="11">
    <source>
        <dbReference type="Proteomes" id="UP001595556"/>
    </source>
</evidence>
<evidence type="ECO:0000256" key="4">
    <source>
        <dbReference type="ARBA" id="ARBA00022723"/>
    </source>
</evidence>
<keyword evidence="4 9" id="KW-0479">Metal-binding</keyword>
<keyword evidence="7 9" id="KW-0503">Monooxygenase</keyword>
<dbReference type="SUPFAM" id="SSF47240">
    <property type="entry name" value="Ferritin-like"/>
    <property type="match status" value="1"/>
</dbReference>
<dbReference type="Pfam" id="PF03232">
    <property type="entry name" value="COQ7"/>
    <property type="match status" value="1"/>
</dbReference>
<protein>
    <recommendedName>
        <fullName evidence="9">3-demethoxyubiquinol 3-hydroxylase</fullName>
        <shortName evidence="9">DMQ hydroxylase</shortName>
        <ecNumber evidence="9">1.14.99.60</ecNumber>
    </recommendedName>
    <alternativeName>
        <fullName evidence="9">2-nonaprenyl-3-methyl-6-methoxy-1,4-benzoquinol hydroxylase</fullName>
    </alternativeName>
</protein>
<comment type="caution">
    <text evidence="10">The sequence shown here is derived from an EMBL/GenBank/DDBJ whole genome shotgun (WGS) entry which is preliminary data.</text>
</comment>
<dbReference type="EMBL" id="JBHRTI010000004">
    <property type="protein sequence ID" value="MFC3147833.1"/>
    <property type="molecule type" value="Genomic_DNA"/>
</dbReference>
<dbReference type="PANTHER" id="PTHR11237:SF4">
    <property type="entry name" value="5-DEMETHOXYUBIQUINONE HYDROXYLASE, MITOCHONDRIAL"/>
    <property type="match status" value="1"/>
</dbReference>
<organism evidence="10 11">
    <name type="scientific">Piscinibacterium candidicorallinum</name>
    <dbReference type="NCBI Taxonomy" id="1793872"/>
    <lineage>
        <taxon>Bacteria</taxon>
        <taxon>Pseudomonadati</taxon>
        <taxon>Pseudomonadota</taxon>
        <taxon>Betaproteobacteria</taxon>
        <taxon>Burkholderiales</taxon>
        <taxon>Piscinibacterium</taxon>
    </lineage>
</organism>
<feature type="binding site" evidence="9">
    <location>
        <position position="88"/>
    </location>
    <ligand>
        <name>Fe cation</name>
        <dbReference type="ChEBI" id="CHEBI:24875"/>
        <label>2</label>
    </ligand>
</feature>
<comment type="function">
    <text evidence="9">Catalyzes the hydroxylation of 2-nonaprenyl-3-methyl-6-methoxy-1,4-benzoquinol during ubiquinone biosynthesis.</text>
</comment>
<dbReference type="Proteomes" id="UP001595556">
    <property type="component" value="Unassembled WGS sequence"/>
</dbReference>
<dbReference type="InterPro" id="IPR012347">
    <property type="entry name" value="Ferritin-like"/>
</dbReference>
<keyword evidence="11" id="KW-1185">Reference proteome</keyword>
<evidence type="ECO:0000256" key="1">
    <source>
        <dbReference type="ARBA" id="ARBA00004749"/>
    </source>
</evidence>
<comment type="cofactor">
    <cofactor evidence="9">
        <name>Fe cation</name>
        <dbReference type="ChEBI" id="CHEBI:24875"/>
    </cofactor>
    <text evidence="9">Binds 2 iron ions per subunit.</text>
</comment>
<evidence type="ECO:0000256" key="5">
    <source>
        <dbReference type="ARBA" id="ARBA00023002"/>
    </source>
</evidence>
<feature type="binding site" evidence="9">
    <location>
        <position position="58"/>
    </location>
    <ligand>
        <name>Fe cation</name>
        <dbReference type="ChEBI" id="CHEBI:24875"/>
        <label>1</label>
    </ligand>
</feature>
<evidence type="ECO:0000256" key="2">
    <source>
        <dbReference type="ARBA" id="ARBA00022475"/>
    </source>
</evidence>
<feature type="binding site" evidence="9">
    <location>
        <position position="172"/>
    </location>
    <ligand>
        <name>Fe cation</name>
        <dbReference type="ChEBI" id="CHEBI:24875"/>
        <label>1</label>
    </ligand>
</feature>
<evidence type="ECO:0000256" key="7">
    <source>
        <dbReference type="ARBA" id="ARBA00023033"/>
    </source>
</evidence>
<keyword evidence="6 9" id="KW-0408">Iron</keyword>
<comment type="pathway">
    <text evidence="1 9">Cofactor biosynthesis; ubiquinone biosynthesis.</text>
</comment>
<dbReference type="PANTHER" id="PTHR11237">
    <property type="entry name" value="COENZYME Q10 BIOSYNTHESIS PROTEIN 7"/>
    <property type="match status" value="1"/>
</dbReference>
<dbReference type="Gene3D" id="1.20.1260.10">
    <property type="match status" value="1"/>
</dbReference>
<keyword evidence="5 9" id="KW-0560">Oxidoreductase</keyword>
<dbReference type="CDD" id="cd01042">
    <property type="entry name" value="DMQH"/>
    <property type="match status" value="1"/>
</dbReference>
<proteinExistence type="inferred from homology"/>
<dbReference type="GO" id="GO:0004497">
    <property type="term" value="F:monooxygenase activity"/>
    <property type="evidence" value="ECO:0007669"/>
    <property type="project" value="UniProtKB-KW"/>
</dbReference>
<evidence type="ECO:0000256" key="3">
    <source>
        <dbReference type="ARBA" id="ARBA00022688"/>
    </source>
</evidence>
<reference evidence="11" key="1">
    <citation type="journal article" date="2019" name="Int. J. Syst. Evol. Microbiol.">
        <title>The Global Catalogue of Microorganisms (GCM) 10K type strain sequencing project: providing services to taxonomists for standard genome sequencing and annotation.</title>
        <authorList>
            <consortium name="The Broad Institute Genomics Platform"/>
            <consortium name="The Broad Institute Genome Sequencing Center for Infectious Disease"/>
            <person name="Wu L."/>
            <person name="Ma J."/>
        </authorList>
    </citation>
    <scope>NUCLEOTIDE SEQUENCE [LARGE SCALE GENOMIC DNA]</scope>
    <source>
        <strain evidence="11">KCTC 52168</strain>
    </source>
</reference>
<evidence type="ECO:0000256" key="6">
    <source>
        <dbReference type="ARBA" id="ARBA00023004"/>
    </source>
</evidence>
<dbReference type="HAMAP" id="MF_01658">
    <property type="entry name" value="COQ7"/>
    <property type="match status" value="1"/>
</dbReference>
<dbReference type="RefSeq" id="WP_377303249.1">
    <property type="nucleotide sequence ID" value="NZ_CP180191.1"/>
</dbReference>
<keyword evidence="3 9" id="KW-0831">Ubiquinone biosynthesis</keyword>
<comment type="similarity">
    <text evidence="9">Belongs to the COQ7 family.</text>
</comment>
<feature type="binding site" evidence="9">
    <location>
        <position position="140"/>
    </location>
    <ligand>
        <name>Fe cation</name>
        <dbReference type="ChEBI" id="CHEBI:24875"/>
        <label>2</label>
    </ligand>
</feature>
<sequence length="209" mass="22539">MKRSSSPVDSLVVEFDIALRTLTDGLMAARSYPAEGVAEAAQPTELSGQLMRVNHTGEVCAQALYQGHALGASTPALNSFFRKAAREEQDHLAWTAQRLKELGSRPSYLNPLWYAGALALGFVSAKLSDGKGLGLMSETERQVEAHLAGHLERLPADDMRSRSIVDAMKADEAHHADEAERLGADAVPEPLKALMRASAKVMTTVAHHV</sequence>
<evidence type="ECO:0000256" key="8">
    <source>
        <dbReference type="ARBA" id="ARBA00023136"/>
    </source>
</evidence>
<feature type="binding site" evidence="9">
    <location>
        <position position="175"/>
    </location>
    <ligand>
        <name>Fe cation</name>
        <dbReference type="ChEBI" id="CHEBI:24875"/>
        <label>2</label>
    </ligand>
</feature>
<feature type="binding site" evidence="9">
    <location>
        <position position="172"/>
    </location>
    <ligand>
        <name>Fe cation</name>
        <dbReference type="ChEBI" id="CHEBI:24875"/>
        <label>2</label>
    </ligand>
</feature>